<sequence length="458" mass="51992">MEVSNFDDLLQKAEQLQAQVDLPFPRIERNIKQLYEVGHNLWTRTGYHASRDSNEARASVLLGAKGYDLQKANQQLENLKADFSTVESSKISDIHGFLKNERENAVLSSIEEVKKNTFETVDKKCWAKTNKDWEDQKMNILTNLVGDDNDVSDVSMMSVSRSAATPKINMRDLSSRVIQKDFTSYVPILEKIKKAPNDQNISALSSLLRENKDFESVLGYKNRDGNRVAGLIDQYHDDPVQVIQHIANDCEETGSIEEAVKLQDLTRNDEKCLELLIKYLTPLVPQKKTSGGLRDKLENLAINIAERYHSSGYNARPEVVGIFHLLLDLMAFFDNYHKQAFDDALEVIEKLNILPFRMEQVDAKANEFGSYADEIRQLIPDVLVATMNIIHIQYKKIKSIVPLTSNKFGVIAEANEKDVLLQSLKAKARLLITYAGMIPYRMPGDINARLVQLEVTMN</sequence>
<dbReference type="PANTHER" id="PTHR11225">
    <property type="entry name" value="NUCLEAR PORE COMPLEX PROTEIN NUP93 NUCLEOPORIN NUP93 DEAD EYE PROTEIN"/>
    <property type="match status" value="1"/>
</dbReference>
<evidence type="ECO:0000256" key="3">
    <source>
        <dbReference type="ARBA" id="ARBA00023132"/>
    </source>
</evidence>
<keyword evidence="5" id="KW-0472">Membrane</keyword>
<proteinExistence type="inferred from homology"/>
<gene>
    <name evidence="6" type="primary">107364554</name>
</gene>
<dbReference type="EMBL" id="CAEY01000114">
    <property type="status" value="NOT_ANNOTATED_CDS"/>
    <property type="molecule type" value="Genomic_DNA"/>
</dbReference>
<evidence type="ECO:0000256" key="5">
    <source>
        <dbReference type="RuleBase" id="RU364035"/>
    </source>
</evidence>
<keyword evidence="7" id="KW-1185">Reference proteome</keyword>
<dbReference type="EnsemblMetazoa" id="tetur12g02200.1">
    <property type="protein sequence ID" value="tetur12g02200.1"/>
    <property type="gene ID" value="tetur12g02200"/>
</dbReference>
<evidence type="ECO:0000313" key="6">
    <source>
        <dbReference type="EnsemblMetazoa" id="tetur12g02200.1"/>
    </source>
</evidence>
<dbReference type="OMA" id="LVATMNI"/>
<dbReference type="OrthoDB" id="1918363at2759"/>
<dbReference type="GO" id="GO:0017056">
    <property type="term" value="F:structural constituent of nuclear pore"/>
    <property type="evidence" value="ECO:0007669"/>
    <property type="project" value="InterPro"/>
</dbReference>
<accession>T1KIQ5</accession>
<dbReference type="STRING" id="32264.T1KIQ5"/>
<dbReference type="eggNOG" id="KOG2168">
    <property type="taxonomic scope" value="Eukaryota"/>
</dbReference>
<evidence type="ECO:0000313" key="7">
    <source>
        <dbReference type="Proteomes" id="UP000015104"/>
    </source>
</evidence>
<dbReference type="GO" id="GO:0005643">
    <property type="term" value="C:nuclear pore"/>
    <property type="evidence" value="ECO:0007669"/>
    <property type="project" value="UniProtKB-SubCell"/>
</dbReference>
<keyword evidence="3 5" id="KW-0906">Nuclear pore complex</keyword>
<keyword evidence="5" id="KW-0653">Protein transport</keyword>
<protein>
    <recommendedName>
        <fullName evidence="5">Nuclear pore protein</fullName>
    </recommendedName>
</protein>
<comment type="similarity">
    <text evidence="2 5">Belongs to the nucleoporin interacting component (NIC) family.</text>
</comment>
<reference evidence="7" key="1">
    <citation type="submission" date="2011-08" db="EMBL/GenBank/DDBJ databases">
        <authorList>
            <person name="Rombauts S."/>
        </authorList>
    </citation>
    <scope>NUCLEOTIDE SEQUENCE</scope>
    <source>
        <strain evidence="7">London</strain>
    </source>
</reference>
<dbReference type="AlphaFoldDB" id="T1KIQ5"/>
<dbReference type="HOGENOM" id="CLU_597641_0_0_1"/>
<dbReference type="KEGG" id="tut:107364554"/>
<dbReference type="Pfam" id="PF04097">
    <property type="entry name" value="Nic96"/>
    <property type="match status" value="1"/>
</dbReference>
<keyword evidence="4 5" id="KW-0539">Nucleus</keyword>
<name>T1KIQ5_TETUR</name>
<evidence type="ECO:0000256" key="2">
    <source>
        <dbReference type="ARBA" id="ARBA00010186"/>
    </source>
</evidence>
<keyword evidence="5" id="KW-0509">mRNA transport</keyword>
<evidence type="ECO:0000256" key="4">
    <source>
        <dbReference type="ARBA" id="ARBA00023242"/>
    </source>
</evidence>
<dbReference type="Proteomes" id="UP000015104">
    <property type="component" value="Unassembled WGS sequence"/>
</dbReference>
<dbReference type="InterPro" id="IPR007231">
    <property type="entry name" value="Nucleoporin_int_Nup93/Nic96"/>
</dbReference>
<dbReference type="PANTHER" id="PTHR11225:SF4">
    <property type="entry name" value="NUCLEAR PORE COMPLEX PROTEIN NUP93"/>
    <property type="match status" value="1"/>
</dbReference>
<reference evidence="6" key="2">
    <citation type="submission" date="2015-06" db="UniProtKB">
        <authorList>
            <consortium name="EnsemblMetazoa"/>
        </authorList>
    </citation>
    <scope>IDENTIFICATION</scope>
</reference>
<organism evidence="6 7">
    <name type="scientific">Tetranychus urticae</name>
    <name type="common">Two-spotted spider mite</name>
    <dbReference type="NCBI Taxonomy" id="32264"/>
    <lineage>
        <taxon>Eukaryota</taxon>
        <taxon>Metazoa</taxon>
        <taxon>Ecdysozoa</taxon>
        <taxon>Arthropoda</taxon>
        <taxon>Chelicerata</taxon>
        <taxon>Arachnida</taxon>
        <taxon>Acari</taxon>
        <taxon>Acariformes</taxon>
        <taxon>Trombidiformes</taxon>
        <taxon>Prostigmata</taxon>
        <taxon>Eleutherengona</taxon>
        <taxon>Raphignathae</taxon>
        <taxon>Tetranychoidea</taxon>
        <taxon>Tetranychidae</taxon>
        <taxon>Tetranychus</taxon>
    </lineage>
</organism>
<keyword evidence="5" id="KW-0813">Transport</keyword>
<comment type="subcellular location">
    <subcellularLocation>
        <location evidence="1 5">Nucleus</location>
        <location evidence="1 5">Nuclear pore complex</location>
    </subcellularLocation>
</comment>
<dbReference type="GO" id="GO:0006606">
    <property type="term" value="P:protein import into nucleus"/>
    <property type="evidence" value="ECO:0007669"/>
    <property type="project" value="TreeGrafter"/>
</dbReference>
<evidence type="ECO:0000256" key="1">
    <source>
        <dbReference type="ARBA" id="ARBA00004567"/>
    </source>
</evidence>
<keyword evidence="5" id="KW-0811">Translocation</keyword>
<dbReference type="GO" id="GO:0016973">
    <property type="term" value="P:poly(A)+ mRNA export from nucleus"/>
    <property type="evidence" value="ECO:0007669"/>
    <property type="project" value="TreeGrafter"/>
</dbReference>